<dbReference type="SFLD" id="SFLDS00019">
    <property type="entry name" value="Glutathione_Transferase_(cytos"/>
    <property type="match status" value="1"/>
</dbReference>
<comment type="caution">
    <text evidence="6">The sequence shown here is derived from an EMBL/GenBank/DDBJ whole genome shotgun (WGS) entry which is preliminary data.</text>
</comment>
<gene>
    <name evidence="6" type="ORF">HNO84_21435</name>
</gene>
<dbReference type="EMBL" id="JABFMT010000036">
    <property type="protein sequence ID" value="NUU04181.1"/>
    <property type="molecule type" value="Genomic_DNA"/>
</dbReference>
<keyword evidence="2" id="KW-0808">Transferase</keyword>
<reference evidence="6 7" key="1">
    <citation type="journal article" date="2020" name="Front. Plant Sci.">
        <title>Isolation of Rhizosphere Bacteria That Improve Quality and Water Stress Tolerance in Greenhouse Ornamentals.</title>
        <authorList>
            <person name="Nordstedt N.P."/>
            <person name="Jones M.L."/>
        </authorList>
    </citation>
    <scope>NUCLEOTIDE SEQUENCE [LARGE SCALE GENOMIC DNA]</scope>
    <source>
        <strain evidence="6 7">C6C2</strain>
    </source>
</reference>
<dbReference type="RefSeq" id="WP_122984539.1">
    <property type="nucleotide sequence ID" value="NZ_CP018845.1"/>
</dbReference>
<keyword evidence="7" id="KW-1185">Reference proteome</keyword>
<evidence type="ECO:0000313" key="7">
    <source>
        <dbReference type="Proteomes" id="UP000536746"/>
    </source>
</evidence>
<dbReference type="InterPro" id="IPR040079">
    <property type="entry name" value="Glutathione_S-Trfase"/>
</dbReference>
<dbReference type="Pfam" id="PF13410">
    <property type="entry name" value="GST_C_2"/>
    <property type="match status" value="1"/>
</dbReference>
<dbReference type="SFLD" id="SFLDG01152">
    <property type="entry name" value="Main.3:_Omega-_and_Tau-like"/>
    <property type="match status" value="1"/>
</dbReference>
<dbReference type="InterPro" id="IPR036249">
    <property type="entry name" value="Thioredoxin-like_sf"/>
</dbReference>
<dbReference type="SUPFAM" id="SSF52833">
    <property type="entry name" value="Thioredoxin-like"/>
    <property type="match status" value="1"/>
</dbReference>
<dbReference type="Proteomes" id="UP000536746">
    <property type="component" value="Unassembled WGS sequence"/>
</dbReference>
<feature type="domain" description="GST N-terminal" evidence="4">
    <location>
        <begin position="1"/>
        <end position="79"/>
    </location>
</feature>
<dbReference type="InterPro" id="IPR004045">
    <property type="entry name" value="Glutathione_S-Trfase_N"/>
</dbReference>
<dbReference type="Pfam" id="PF13409">
    <property type="entry name" value="GST_N_2"/>
    <property type="match status" value="1"/>
</dbReference>
<evidence type="ECO:0000256" key="2">
    <source>
        <dbReference type="ARBA" id="ARBA00022679"/>
    </source>
</evidence>
<dbReference type="InterPro" id="IPR036282">
    <property type="entry name" value="Glutathione-S-Trfase_C_sf"/>
</dbReference>
<evidence type="ECO:0000313" key="6">
    <source>
        <dbReference type="EMBL" id="NUU04181.1"/>
    </source>
</evidence>
<dbReference type="InterPro" id="IPR010987">
    <property type="entry name" value="Glutathione-S-Trfase_C-like"/>
</dbReference>
<accession>A0ABX2M8S1</accession>
<dbReference type="SUPFAM" id="SSF47616">
    <property type="entry name" value="GST C-terminal domain-like"/>
    <property type="match status" value="1"/>
</dbReference>
<proteinExistence type="predicted"/>
<organism evidence="6 7">
    <name type="scientific">Herbaspirillum robiniae</name>
    <dbReference type="NCBI Taxonomy" id="2014887"/>
    <lineage>
        <taxon>Bacteria</taxon>
        <taxon>Pseudomonadati</taxon>
        <taxon>Pseudomonadota</taxon>
        <taxon>Betaproteobacteria</taxon>
        <taxon>Burkholderiales</taxon>
        <taxon>Oxalobacteraceae</taxon>
        <taxon>Herbaspirillum</taxon>
    </lineage>
</organism>
<evidence type="ECO:0000256" key="1">
    <source>
        <dbReference type="ARBA" id="ARBA00012452"/>
    </source>
</evidence>
<dbReference type="EC" id="2.5.1.18" evidence="1"/>
<dbReference type="PANTHER" id="PTHR43968">
    <property type="match status" value="1"/>
</dbReference>
<sequence length="221" mass="25060">MRYTLVSHKLCPYVQRVAITLAEKRLPFERIDIDLAKKPDWFLRISPMGKTPVLLVDGEAIFESAAICEYLDECAVPTLHPDDALRRARDRGWMEFGSSMLNAIGAFYSAASESAMLEWAQEIRRKFQQLEAAFESGPYFHGEQFSMVDVMFGPVFRYLDVFDDIADFGFLTQLPKVSAWRVALCERASIRYAAPPDYRIALRNFLLARGSALSARIAAAM</sequence>
<dbReference type="Gene3D" id="3.40.30.10">
    <property type="entry name" value="Glutaredoxin"/>
    <property type="match status" value="1"/>
</dbReference>
<dbReference type="CDD" id="cd00570">
    <property type="entry name" value="GST_N_family"/>
    <property type="match status" value="1"/>
</dbReference>
<evidence type="ECO:0000259" key="5">
    <source>
        <dbReference type="PROSITE" id="PS50405"/>
    </source>
</evidence>
<dbReference type="PROSITE" id="PS50404">
    <property type="entry name" value="GST_NTER"/>
    <property type="match status" value="1"/>
</dbReference>
<dbReference type="PANTHER" id="PTHR43968:SF6">
    <property type="entry name" value="GLUTATHIONE S-TRANSFERASE OMEGA"/>
    <property type="match status" value="1"/>
</dbReference>
<dbReference type="PROSITE" id="PS50405">
    <property type="entry name" value="GST_CTER"/>
    <property type="match status" value="1"/>
</dbReference>
<name>A0ABX2M8S1_9BURK</name>
<dbReference type="Gene3D" id="1.20.1050.10">
    <property type="match status" value="1"/>
</dbReference>
<dbReference type="SFLD" id="SFLDG00358">
    <property type="entry name" value="Main_(cytGST)"/>
    <property type="match status" value="1"/>
</dbReference>
<dbReference type="InterPro" id="IPR050983">
    <property type="entry name" value="GST_Omega/HSP26"/>
</dbReference>
<feature type="domain" description="GST C-terminal" evidence="5">
    <location>
        <begin position="83"/>
        <end position="204"/>
    </location>
</feature>
<dbReference type="InterPro" id="IPR045073">
    <property type="entry name" value="Omega/Tau-like"/>
</dbReference>
<evidence type="ECO:0000256" key="3">
    <source>
        <dbReference type="ARBA" id="ARBA00047960"/>
    </source>
</evidence>
<evidence type="ECO:0000259" key="4">
    <source>
        <dbReference type="PROSITE" id="PS50404"/>
    </source>
</evidence>
<protein>
    <recommendedName>
        <fullName evidence="1">glutathione transferase</fullName>
        <ecNumber evidence="1">2.5.1.18</ecNumber>
    </recommendedName>
</protein>
<comment type="catalytic activity">
    <reaction evidence="3">
        <text>RX + glutathione = an S-substituted glutathione + a halide anion + H(+)</text>
        <dbReference type="Rhea" id="RHEA:16437"/>
        <dbReference type="ChEBI" id="CHEBI:15378"/>
        <dbReference type="ChEBI" id="CHEBI:16042"/>
        <dbReference type="ChEBI" id="CHEBI:17792"/>
        <dbReference type="ChEBI" id="CHEBI:57925"/>
        <dbReference type="ChEBI" id="CHEBI:90779"/>
        <dbReference type="EC" id="2.5.1.18"/>
    </reaction>
</comment>